<sequence>MVNPVSGQAAALSRQRFPSRRATRMRVLALALLMIAGTVNYLDRSALSIGNSSIRADLRLDDAQMGLLLSAFSVAYGLAQIPVGILIDRAGPRRVMGAGLVLWSGAQMAAGFVGGLAPFVAARAALGIGESPMYLAGTKVCSNWFRASARAFPIGLFNASSALGPAIAPLILTTLLLAYGWRTMFVAVGALGLLIALAWVLVYRDPDRHGLSGEEQDWIVAEDEPDETAPAGWTSLLRDRTAWGMAIGFVGVVYLTWLYGTWLPDYLQRARHLSIAQAGIWTAVPQGCGFLGALLGGAASRLLTGRGVRPLASCRLPLVAGMLVTAACTASAVLVNSTAAAIALVCVALFAASLASSCGWAMAAVATTHDKVATLEAFQNVGGSVGAAAAPALTGFMVQATGSFTAALLLAALVAVLTALIYGFGTRERETGKETR</sequence>
<comment type="subcellular location">
    <subcellularLocation>
        <location evidence="1">Membrane</location>
        <topology evidence="1">Multi-pass membrane protein</topology>
    </subcellularLocation>
</comment>
<feature type="domain" description="Major facilitator superfamily (MFS) profile" evidence="6">
    <location>
        <begin position="29"/>
        <end position="430"/>
    </location>
</feature>
<feature type="transmembrane region" description="Helical" evidence="5">
    <location>
        <begin position="242"/>
        <end position="260"/>
    </location>
</feature>
<evidence type="ECO:0000256" key="1">
    <source>
        <dbReference type="ARBA" id="ARBA00004141"/>
    </source>
</evidence>
<dbReference type="InterPro" id="IPR036259">
    <property type="entry name" value="MFS_trans_sf"/>
</dbReference>
<keyword evidence="4 5" id="KW-0472">Membrane</keyword>
<evidence type="ECO:0000256" key="3">
    <source>
        <dbReference type="ARBA" id="ARBA00022989"/>
    </source>
</evidence>
<comment type="caution">
    <text evidence="7">The sequence shown here is derived from an EMBL/GenBank/DDBJ whole genome shotgun (WGS) entry which is preliminary data.</text>
</comment>
<evidence type="ECO:0000259" key="6">
    <source>
        <dbReference type="PROSITE" id="PS50850"/>
    </source>
</evidence>
<dbReference type="Gene3D" id="1.20.1250.20">
    <property type="entry name" value="MFS general substrate transporter like domains"/>
    <property type="match status" value="2"/>
</dbReference>
<evidence type="ECO:0000256" key="5">
    <source>
        <dbReference type="SAM" id="Phobius"/>
    </source>
</evidence>
<gene>
    <name evidence="7" type="ORF">NFI95_04725</name>
</gene>
<keyword evidence="8" id="KW-1185">Reference proteome</keyword>
<dbReference type="PROSITE" id="PS50850">
    <property type="entry name" value="MFS"/>
    <property type="match status" value="1"/>
</dbReference>
<evidence type="ECO:0000256" key="4">
    <source>
        <dbReference type="ARBA" id="ARBA00023136"/>
    </source>
</evidence>
<accession>A0ABT1W4G8</accession>
<protein>
    <submittedName>
        <fullName evidence="7">MFS transporter</fullName>
    </submittedName>
</protein>
<keyword evidence="2 5" id="KW-0812">Transmembrane</keyword>
<dbReference type="Pfam" id="PF07690">
    <property type="entry name" value="MFS_1"/>
    <property type="match status" value="1"/>
</dbReference>
<organism evidence="7 8">
    <name type="scientific">Endosaccharibacter trunci</name>
    <dbReference type="NCBI Taxonomy" id="2812733"/>
    <lineage>
        <taxon>Bacteria</taxon>
        <taxon>Pseudomonadati</taxon>
        <taxon>Pseudomonadota</taxon>
        <taxon>Alphaproteobacteria</taxon>
        <taxon>Acetobacterales</taxon>
        <taxon>Acetobacteraceae</taxon>
        <taxon>Endosaccharibacter</taxon>
    </lineage>
</organism>
<feature type="transmembrane region" description="Helical" evidence="5">
    <location>
        <begin position="63"/>
        <end position="87"/>
    </location>
</feature>
<evidence type="ECO:0000313" key="8">
    <source>
        <dbReference type="Proteomes" id="UP001524587"/>
    </source>
</evidence>
<feature type="transmembrane region" description="Helical" evidence="5">
    <location>
        <begin position="316"/>
        <end position="335"/>
    </location>
</feature>
<dbReference type="EMBL" id="JAMSKV010000003">
    <property type="protein sequence ID" value="MCQ8277749.1"/>
    <property type="molecule type" value="Genomic_DNA"/>
</dbReference>
<dbReference type="InterPro" id="IPR020846">
    <property type="entry name" value="MFS_dom"/>
</dbReference>
<dbReference type="InterPro" id="IPR011701">
    <property type="entry name" value="MFS"/>
</dbReference>
<dbReference type="SUPFAM" id="SSF103473">
    <property type="entry name" value="MFS general substrate transporter"/>
    <property type="match status" value="1"/>
</dbReference>
<feature type="transmembrane region" description="Helical" evidence="5">
    <location>
        <begin position="404"/>
        <end position="424"/>
    </location>
</feature>
<evidence type="ECO:0000256" key="2">
    <source>
        <dbReference type="ARBA" id="ARBA00022692"/>
    </source>
</evidence>
<dbReference type="Proteomes" id="UP001524587">
    <property type="component" value="Unassembled WGS sequence"/>
</dbReference>
<feature type="transmembrane region" description="Helical" evidence="5">
    <location>
        <begin position="156"/>
        <end position="178"/>
    </location>
</feature>
<dbReference type="PANTHER" id="PTHR11662">
    <property type="entry name" value="SOLUTE CARRIER FAMILY 17"/>
    <property type="match status" value="1"/>
</dbReference>
<dbReference type="PANTHER" id="PTHR11662:SF399">
    <property type="entry name" value="FI19708P1-RELATED"/>
    <property type="match status" value="1"/>
</dbReference>
<feature type="transmembrane region" description="Helical" evidence="5">
    <location>
        <begin position="280"/>
        <end position="304"/>
    </location>
</feature>
<reference evidence="7 8" key="1">
    <citation type="submission" date="2022-06" db="EMBL/GenBank/DDBJ databases">
        <title>Endosaccharibacter gen. nov., sp. nov., endophytic bacteria isolated from sugarcane.</title>
        <authorList>
            <person name="Pitiwittayakul N."/>
            <person name="Yukphan P."/>
            <person name="Charoenyingcharoen P."/>
            <person name="Tanasupawat S."/>
        </authorList>
    </citation>
    <scope>NUCLEOTIDE SEQUENCE [LARGE SCALE GENOMIC DNA]</scope>
    <source>
        <strain evidence="7 8">KSS8</strain>
    </source>
</reference>
<dbReference type="CDD" id="cd17319">
    <property type="entry name" value="MFS_ExuT_GudP_like"/>
    <property type="match status" value="1"/>
</dbReference>
<evidence type="ECO:0000313" key="7">
    <source>
        <dbReference type="EMBL" id="MCQ8277749.1"/>
    </source>
</evidence>
<dbReference type="RefSeq" id="WP_422863202.1">
    <property type="nucleotide sequence ID" value="NZ_JAMSKV010000003.1"/>
</dbReference>
<feature type="transmembrane region" description="Helical" evidence="5">
    <location>
        <begin position="25"/>
        <end position="43"/>
    </location>
</feature>
<feature type="transmembrane region" description="Helical" evidence="5">
    <location>
        <begin position="184"/>
        <end position="203"/>
    </location>
</feature>
<keyword evidence="3 5" id="KW-1133">Transmembrane helix</keyword>
<dbReference type="InterPro" id="IPR050382">
    <property type="entry name" value="MFS_Na/Anion_cotransporter"/>
</dbReference>
<proteinExistence type="predicted"/>
<name>A0ABT1W4G8_9PROT</name>
<feature type="transmembrane region" description="Helical" evidence="5">
    <location>
        <begin position="341"/>
        <end position="365"/>
    </location>
</feature>